<gene>
    <name evidence="3" type="ORF">UQ64_16635</name>
</gene>
<dbReference type="SUPFAM" id="SSF64307">
    <property type="entry name" value="SirA-like"/>
    <property type="match status" value="1"/>
</dbReference>
<dbReference type="OrthoDB" id="9796234at2"/>
<evidence type="ECO:0000256" key="1">
    <source>
        <dbReference type="ARBA" id="ARBA00008984"/>
    </source>
</evidence>
<protein>
    <submittedName>
        <fullName evidence="3">Response regulator SirA</fullName>
    </submittedName>
</protein>
<keyword evidence="4" id="KW-1185">Reference proteome</keyword>
<comment type="caution">
    <text evidence="3">The sequence shown here is derived from an EMBL/GenBank/DDBJ whole genome shotgun (WGS) entry which is preliminary data.</text>
</comment>
<comment type="similarity">
    <text evidence="1">Belongs to the sulfur carrier protein TusA family.</text>
</comment>
<dbReference type="Proteomes" id="UP000054709">
    <property type="component" value="Unassembled WGS sequence"/>
</dbReference>
<dbReference type="AlphaFoldDB" id="A0A0W1AXU7"/>
<dbReference type="CDD" id="cd00291">
    <property type="entry name" value="SirA_YedF_YeeD"/>
    <property type="match status" value="1"/>
</dbReference>
<sequence>MIEIDCLGEICPVPVMMLKKHQKAIQKGEKVMLVTDHSCAKVSITDYCRGSNMKCSIQEVINGVWEITIEA</sequence>
<evidence type="ECO:0000259" key="2">
    <source>
        <dbReference type="PROSITE" id="PS01148"/>
    </source>
</evidence>
<dbReference type="PANTHER" id="PTHR33279:SF6">
    <property type="entry name" value="SULFUR CARRIER PROTEIN YEDF-RELATED"/>
    <property type="match status" value="1"/>
</dbReference>
<evidence type="ECO:0000313" key="3">
    <source>
        <dbReference type="EMBL" id="KTD86095.1"/>
    </source>
</evidence>
<proteinExistence type="inferred from homology"/>
<dbReference type="InterPro" id="IPR001455">
    <property type="entry name" value="TusA-like"/>
</dbReference>
<dbReference type="RefSeq" id="WP_060624001.1">
    <property type="nucleotide sequence ID" value="NZ_LCZJ02000023.1"/>
</dbReference>
<dbReference type="PROSITE" id="PS01148">
    <property type="entry name" value="UPF0033"/>
    <property type="match status" value="1"/>
</dbReference>
<dbReference type="EMBL" id="LCZJ02000023">
    <property type="protein sequence ID" value="KTD86095.1"/>
    <property type="molecule type" value="Genomic_DNA"/>
</dbReference>
<dbReference type="InterPro" id="IPR036868">
    <property type="entry name" value="TusA-like_sf"/>
</dbReference>
<reference evidence="3 4" key="1">
    <citation type="journal article" date="2015" name="Int. Biodeterior. Biodegradation">
        <title>Physiological and genetic screening methods for the isolation of methyl tert-butyl ether-degrading bacteria for bioremediation purposes.</title>
        <authorList>
            <person name="Guisado I.M."/>
            <person name="Purswani J."/>
            <person name="Gonzalez Lopez J."/>
            <person name="Pozo C."/>
        </authorList>
    </citation>
    <scope>NUCLEOTIDE SEQUENCE [LARGE SCALE GENOMIC DNA]</scope>
    <source>
        <strain evidence="3 4">SH7</strain>
    </source>
</reference>
<dbReference type="Gene3D" id="3.30.110.40">
    <property type="entry name" value="TusA-like domain"/>
    <property type="match status" value="1"/>
</dbReference>
<dbReference type="PANTHER" id="PTHR33279">
    <property type="entry name" value="SULFUR CARRIER PROTEIN YEDF-RELATED"/>
    <property type="match status" value="1"/>
</dbReference>
<organism evidence="3 4">
    <name type="scientific">Paenibacillus etheri</name>
    <dbReference type="NCBI Taxonomy" id="1306852"/>
    <lineage>
        <taxon>Bacteria</taxon>
        <taxon>Bacillati</taxon>
        <taxon>Bacillota</taxon>
        <taxon>Bacilli</taxon>
        <taxon>Bacillales</taxon>
        <taxon>Paenibacillaceae</taxon>
        <taxon>Paenibacillus</taxon>
    </lineage>
</organism>
<name>A0A0W1AXU7_9BACL</name>
<dbReference type="Pfam" id="PF01206">
    <property type="entry name" value="TusA"/>
    <property type="match status" value="1"/>
</dbReference>
<accession>A0A0W1AXU7</accession>
<feature type="domain" description="UPF0033" evidence="2">
    <location>
        <begin position="4"/>
        <end position="28"/>
    </location>
</feature>
<evidence type="ECO:0000313" key="4">
    <source>
        <dbReference type="Proteomes" id="UP000054709"/>
    </source>
</evidence>